<reference evidence="1" key="1">
    <citation type="submission" date="2019-08" db="EMBL/GenBank/DDBJ databases">
        <authorList>
            <person name="Kucharzyk K."/>
            <person name="Murdoch R.W."/>
            <person name="Higgins S."/>
            <person name="Loffler F."/>
        </authorList>
    </citation>
    <scope>NUCLEOTIDE SEQUENCE</scope>
</reference>
<comment type="caution">
    <text evidence="1">The sequence shown here is derived from an EMBL/GenBank/DDBJ whole genome shotgun (WGS) entry which is preliminary data.</text>
</comment>
<gene>
    <name evidence="1" type="ORF">SDC9_39999</name>
</gene>
<dbReference type="SUPFAM" id="SSF48452">
    <property type="entry name" value="TPR-like"/>
    <property type="match status" value="1"/>
</dbReference>
<accession>A0A644VR47</accession>
<dbReference type="EMBL" id="VSSQ01000406">
    <property type="protein sequence ID" value="MPL93851.1"/>
    <property type="molecule type" value="Genomic_DNA"/>
</dbReference>
<dbReference type="Gene3D" id="1.25.40.10">
    <property type="entry name" value="Tetratricopeptide repeat domain"/>
    <property type="match status" value="1"/>
</dbReference>
<protein>
    <recommendedName>
        <fullName evidence="2">Tetratricopeptide repeat protein</fullName>
    </recommendedName>
</protein>
<evidence type="ECO:0000313" key="1">
    <source>
        <dbReference type="EMBL" id="MPL93851.1"/>
    </source>
</evidence>
<name>A0A644VR47_9ZZZZ</name>
<sequence>MESFYTFQKEIHKLTASEQYADTLSYFKKNKTTFSKEEISGNQYLVADVLKCLRLTGAYEAAQKFMTIYRILLNDSTPERILNAWLLVLYDWYKSILTNNGGTKLNEEDDKKARIQQQQNQEKIVRQFITLIPLLSKQTGEFAFDLYNLLVLKVLKSETKMTHINWRLINDFCISVDPMKLKTSTQEVTFNNKGREKTSELASVLETWYAQYSKSLFALGDYSACLKICQDAFANITKMHYSNEIWFSRRIAQCLKMQGDIASAITKFEKIIVRKSDWFMLAELADLHSQSGNKEKALLLMHQAMLQPGELSYKVELLEKLGDLYTGSENTQLKNNHYKLAIAIRQSAGWKVEPALYKKGDMLDNTDIALEEKNILFRKLHGEWKSSVGEIEHNTVSSQSNDRLTGKIISLSIPKEAGVDIRIKSTNGKQYYAFIERNNPIYSKIKEGVTLSFEVKPLPDKKLDKAIKIRIQNQ</sequence>
<proteinExistence type="predicted"/>
<organism evidence="1">
    <name type="scientific">bioreactor metagenome</name>
    <dbReference type="NCBI Taxonomy" id="1076179"/>
    <lineage>
        <taxon>unclassified sequences</taxon>
        <taxon>metagenomes</taxon>
        <taxon>ecological metagenomes</taxon>
    </lineage>
</organism>
<evidence type="ECO:0008006" key="2">
    <source>
        <dbReference type="Google" id="ProtNLM"/>
    </source>
</evidence>
<dbReference type="AlphaFoldDB" id="A0A644VR47"/>
<dbReference type="InterPro" id="IPR011990">
    <property type="entry name" value="TPR-like_helical_dom_sf"/>
</dbReference>